<organism evidence="1 2">
    <name type="scientific">Fusicatenibacter faecihominis</name>
    <dbReference type="NCBI Taxonomy" id="2881276"/>
    <lineage>
        <taxon>Bacteria</taxon>
        <taxon>Bacillati</taxon>
        <taxon>Bacillota</taxon>
        <taxon>Clostridia</taxon>
        <taxon>Lachnospirales</taxon>
        <taxon>Lachnospiraceae</taxon>
        <taxon>Fusicatenibacter</taxon>
    </lineage>
</organism>
<protein>
    <submittedName>
        <fullName evidence="1">Uncharacterized protein</fullName>
    </submittedName>
</protein>
<dbReference type="Proteomes" id="UP001197875">
    <property type="component" value="Unassembled WGS sequence"/>
</dbReference>
<keyword evidence="2" id="KW-1185">Reference proteome</keyword>
<dbReference type="RefSeq" id="WP_227615706.1">
    <property type="nucleotide sequence ID" value="NZ_JAJEPR010000024.1"/>
</dbReference>
<proteinExistence type="predicted"/>
<gene>
    <name evidence="1" type="ORF">LKD71_12805</name>
</gene>
<evidence type="ECO:0000313" key="2">
    <source>
        <dbReference type="Proteomes" id="UP001197875"/>
    </source>
</evidence>
<sequence>MMDEYAQKLLSLRAEGFDLLFEIEPEKPEEQPVTPQDIAEARILQCC</sequence>
<comment type="caution">
    <text evidence="1">The sequence shown here is derived from an EMBL/GenBank/DDBJ whole genome shotgun (WGS) entry which is preliminary data.</text>
</comment>
<reference evidence="1 2" key="1">
    <citation type="submission" date="2021-10" db="EMBL/GenBank/DDBJ databases">
        <title>Anaerobic single-cell dispensing facilitates the cultivation of human gut bacteria.</title>
        <authorList>
            <person name="Afrizal A."/>
        </authorList>
    </citation>
    <scope>NUCLEOTIDE SEQUENCE [LARGE SCALE GENOMIC DNA]</scope>
    <source>
        <strain evidence="1 2">CLA-AA-H277</strain>
    </source>
</reference>
<name>A0AAE3J787_9FIRM</name>
<dbReference type="EMBL" id="JAJEPR010000024">
    <property type="protein sequence ID" value="MCC2190664.1"/>
    <property type="molecule type" value="Genomic_DNA"/>
</dbReference>
<dbReference type="AlphaFoldDB" id="A0AAE3J787"/>
<accession>A0AAE3J787</accession>
<evidence type="ECO:0000313" key="1">
    <source>
        <dbReference type="EMBL" id="MCC2190664.1"/>
    </source>
</evidence>